<organism evidence="1 2">
    <name type="scientific">Limosilactobacillus mucosae</name>
    <name type="common">Lactobacillus mucosae</name>
    <dbReference type="NCBI Taxonomy" id="97478"/>
    <lineage>
        <taxon>Bacteria</taxon>
        <taxon>Bacillati</taxon>
        <taxon>Bacillota</taxon>
        <taxon>Bacilli</taxon>
        <taxon>Lactobacillales</taxon>
        <taxon>Lactobacillaceae</taxon>
        <taxon>Limosilactobacillus</taxon>
    </lineage>
</organism>
<accession>A0AAJ1HR65</accession>
<gene>
    <name evidence="1" type="ORF">PO250_02100</name>
</gene>
<proteinExistence type="predicted"/>
<evidence type="ECO:0000313" key="1">
    <source>
        <dbReference type="EMBL" id="MDC2829129.1"/>
    </source>
</evidence>
<name>A0AAJ1HR65_LIMMU</name>
<sequence length="85" mass="9828">MENQKQKMLSMLDQQGIWYLDATTYNEVECEPELPAPLNKIFNRLLAIAESKAPQDLSFDGFVNEGNWLAVFCDDYGKQRIEIQL</sequence>
<reference evidence="1" key="1">
    <citation type="submission" date="2023-01" db="EMBL/GenBank/DDBJ databases">
        <title>Genome analysis of 13 Lactobacillus isolated from gut of wild boar.</title>
        <authorList>
            <person name="Papp P."/>
            <person name="Libisch B."/>
            <person name="Nagy T."/>
            <person name="Olasz F."/>
        </authorList>
    </citation>
    <scope>NUCLEOTIDE SEQUENCE</scope>
    <source>
        <strain evidence="1">F146</strain>
    </source>
</reference>
<comment type="caution">
    <text evidence="1">The sequence shown here is derived from an EMBL/GenBank/DDBJ whole genome shotgun (WGS) entry which is preliminary data.</text>
</comment>
<dbReference type="RefSeq" id="WP_272225789.1">
    <property type="nucleotide sequence ID" value="NZ_JAQONE010000006.1"/>
</dbReference>
<evidence type="ECO:0000313" key="2">
    <source>
        <dbReference type="Proteomes" id="UP001220670"/>
    </source>
</evidence>
<protein>
    <submittedName>
        <fullName evidence="1">Uncharacterized protein</fullName>
    </submittedName>
</protein>
<dbReference type="Proteomes" id="UP001220670">
    <property type="component" value="Unassembled WGS sequence"/>
</dbReference>
<dbReference type="AlphaFoldDB" id="A0AAJ1HR65"/>
<dbReference type="EMBL" id="JAQONE010000006">
    <property type="protein sequence ID" value="MDC2829129.1"/>
    <property type="molecule type" value="Genomic_DNA"/>
</dbReference>